<dbReference type="AlphaFoldDB" id="A0A1V1H0U8"/>
<organism evidence="1">
    <name type="scientific">Oryza minuta</name>
    <dbReference type="NCBI Taxonomy" id="63629"/>
    <lineage>
        <taxon>Eukaryota</taxon>
        <taxon>Viridiplantae</taxon>
        <taxon>Streptophyta</taxon>
        <taxon>Embryophyta</taxon>
        <taxon>Tracheophyta</taxon>
        <taxon>Spermatophyta</taxon>
        <taxon>Magnoliopsida</taxon>
        <taxon>Liliopsida</taxon>
        <taxon>Poales</taxon>
        <taxon>Poaceae</taxon>
        <taxon>BOP clade</taxon>
        <taxon>Oryzoideae</taxon>
        <taxon>Oryzeae</taxon>
        <taxon>Oryzinae</taxon>
        <taxon>Oryza</taxon>
    </lineage>
</organism>
<dbReference type="EMBL" id="AP011467">
    <property type="protein sequence ID" value="BAX24979.1"/>
    <property type="molecule type" value="Genomic_DNA"/>
</dbReference>
<reference evidence="1" key="1">
    <citation type="submission" date="2009-05" db="EMBL/GenBank/DDBJ databases">
        <title>Oryza sativa Japonica Group genomic DNA, chromosome 6, BAC clone:KMK0024M20, cultivar:Khau Mac Kho.</title>
        <authorList>
            <person name="Matsumoto T."/>
            <person name="Wu J."/>
            <person name="Kanamori H."/>
        </authorList>
    </citation>
    <scope>NUCLEOTIDE SEQUENCE</scope>
    <source>
        <strain evidence="1">IRGC 101141</strain>
    </source>
</reference>
<protein>
    <submittedName>
        <fullName evidence="1">Uncharacterized protein</fullName>
    </submittedName>
</protein>
<sequence>MSKQGEISKENVVSVMVDQLNEEQRAEMDKLVEQFQNMYLQTYSRTRQGTLIQKSKVIMPSPGDV</sequence>
<name>A0A1V1H0U8_ORYMI</name>
<gene>
    <name evidence="1" type="primary">OM_Ba0009C22.19</name>
</gene>
<accession>A0A1V1H0U8</accession>
<evidence type="ECO:0000313" key="1">
    <source>
        <dbReference type="EMBL" id="BAX24979.1"/>
    </source>
</evidence>
<proteinExistence type="predicted"/>